<dbReference type="PANTHER" id="PTHR30069">
    <property type="entry name" value="TONB-DEPENDENT OUTER MEMBRANE RECEPTOR"/>
    <property type="match status" value="1"/>
</dbReference>
<comment type="similarity">
    <text evidence="8 9">Belongs to the TonB-dependent receptor family.</text>
</comment>
<evidence type="ECO:0000256" key="8">
    <source>
        <dbReference type="PROSITE-ProRule" id="PRU01360"/>
    </source>
</evidence>
<reference evidence="14 15" key="1">
    <citation type="submission" date="2017-08" db="EMBL/GenBank/DDBJ databases">
        <title>Halovibrio sewagensis sp. nov., isolated from wastewater of high salinity.</title>
        <authorList>
            <person name="Dong X."/>
            <person name="Zhang G."/>
        </authorList>
    </citation>
    <scope>NUCLEOTIDE SEQUENCE [LARGE SCALE GENOMIC DNA]</scope>
    <source>
        <strain evidence="14 15">YL5-2</strain>
    </source>
</reference>
<evidence type="ECO:0000313" key="15">
    <source>
        <dbReference type="Proteomes" id="UP000218896"/>
    </source>
</evidence>
<evidence type="ECO:0000259" key="13">
    <source>
        <dbReference type="Pfam" id="PF07715"/>
    </source>
</evidence>
<evidence type="ECO:0000256" key="3">
    <source>
        <dbReference type="ARBA" id="ARBA00022452"/>
    </source>
</evidence>
<comment type="caution">
    <text evidence="14">The sequence shown here is derived from an EMBL/GenBank/DDBJ whole genome shotgun (WGS) entry which is preliminary data.</text>
</comment>
<evidence type="ECO:0000256" key="6">
    <source>
        <dbReference type="ARBA" id="ARBA00023136"/>
    </source>
</evidence>
<evidence type="ECO:0000313" key="14">
    <source>
        <dbReference type="EMBL" id="PAU81723.1"/>
    </source>
</evidence>
<dbReference type="Proteomes" id="UP000218896">
    <property type="component" value="Unassembled WGS sequence"/>
</dbReference>
<keyword evidence="5 9" id="KW-0798">TonB box</keyword>
<feature type="chain" id="PRO_5012923251" evidence="11">
    <location>
        <begin position="32"/>
        <end position="729"/>
    </location>
</feature>
<evidence type="ECO:0000256" key="2">
    <source>
        <dbReference type="ARBA" id="ARBA00022448"/>
    </source>
</evidence>
<evidence type="ECO:0000256" key="9">
    <source>
        <dbReference type="RuleBase" id="RU003357"/>
    </source>
</evidence>
<dbReference type="CDD" id="cd01347">
    <property type="entry name" value="ligand_gated_channel"/>
    <property type="match status" value="1"/>
</dbReference>
<keyword evidence="4 8" id="KW-0812">Transmembrane</keyword>
<dbReference type="InterPro" id="IPR039426">
    <property type="entry name" value="TonB-dep_rcpt-like"/>
</dbReference>
<dbReference type="SUPFAM" id="SSF56935">
    <property type="entry name" value="Porins"/>
    <property type="match status" value="1"/>
</dbReference>
<keyword evidence="2 8" id="KW-0813">Transport</keyword>
<dbReference type="PANTHER" id="PTHR30069:SF42">
    <property type="entry name" value="FERRIC AEROBACTIN RECEPTOR"/>
    <property type="match status" value="1"/>
</dbReference>
<dbReference type="PROSITE" id="PS52016">
    <property type="entry name" value="TONB_DEPENDENT_REC_3"/>
    <property type="match status" value="1"/>
</dbReference>
<keyword evidence="6 8" id="KW-0472">Membrane</keyword>
<dbReference type="InterPro" id="IPR036942">
    <property type="entry name" value="Beta-barrel_TonB_sf"/>
</dbReference>
<dbReference type="GO" id="GO:0015344">
    <property type="term" value="F:siderophore uptake transmembrane transporter activity"/>
    <property type="evidence" value="ECO:0007669"/>
    <property type="project" value="TreeGrafter"/>
</dbReference>
<feature type="domain" description="TonB-dependent receptor-like beta-barrel" evidence="12">
    <location>
        <begin position="268"/>
        <end position="688"/>
    </location>
</feature>
<keyword evidence="7 8" id="KW-0998">Cell outer membrane</keyword>
<comment type="subcellular location">
    <subcellularLocation>
        <location evidence="1 8">Cell outer membrane</location>
        <topology evidence="1 8">Multi-pass membrane protein</topology>
    </subcellularLocation>
</comment>
<gene>
    <name evidence="14" type="ORF">CK501_00805</name>
</gene>
<protein>
    <submittedName>
        <fullName evidence="14">Ligand-gated channel</fullName>
    </submittedName>
</protein>
<organism evidence="14 15">
    <name type="scientific">Halovibrio salipaludis</name>
    <dbReference type="NCBI Taxonomy" id="2032626"/>
    <lineage>
        <taxon>Bacteria</taxon>
        <taxon>Pseudomonadati</taxon>
        <taxon>Pseudomonadota</taxon>
        <taxon>Gammaproteobacteria</taxon>
        <taxon>Oceanospirillales</taxon>
        <taxon>Halomonadaceae</taxon>
        <taxon>Halovibrio</taxon>
    </lineage>
</organism>
<name>A0A2A2FB00_9GAMM</name>
<evidence type="ECO:0000256" key="5">
    <source>
        <dbReference type="ARBA" id="ARBA00023077"/>
    </source>
</evidence>
<keyword evidence="15" id="KW-1185">Reference proteome</keyword>
<evidence type="ECO:0000256" key="7">
    <source>
        <dbReference type="ARBA" id="ARBA00023237"/>
    </source>
</evidence>
<evidence type="ECO:0000256" key="10">
    <source>
        <dbReference type="SAM" id="MobiDB-lite"/>
    </source>
</evidence>
<dbReference type="InterPro" id="IPR012910">
    <property type="entry name" value="Plug_dom"/>
</dbReference>
<dbReference type="Pfam" id="PF00593">
    <property type="entry name" value="TonB_dep_Rec_b-barrel"/>
    <property type="match status" value="1"/>
</dbReference>
<proteinExistence type="inferred from homology"/>
<dbReference type="Gene3D" id="2.170.130.10">
    <property type="entry name" value="TonB-dependent receptor, plug domain"/>
    <property type="match status" value="1"/>
</dbReference>
<evidence type="ECO:0000256" key="11">
    <source>
        <dbReference type="SAM" id="SignalP"/>
    </source>
</evidence>
<sequence length="729" mass="78599">MTHRRFIPRKRLLPLAIASTALAPFSMTAQAQSETGMTLDPVVVSATRSETSVSETARSVTVVDEDQINEQSKVSRNLNDILAQTVPGLGPSTESVTNYGQTLRGRKFLVLIDGIPQSTPLRDASRGLNSISASAIERIEVIRGGTAIYGFGAKGGVINVITKKASEDSVSGYSQAGVRFSTEHFDDSLDYETEHRVSGTQGDWDYVLSGSFVERGGRFDADGDRIPPGGPGGTQGGFSDTTEYNVLAKTGLDFDGGDQRIELMVNEFNNEQDSDYTFGFAQGDDKTPAVPLDEAVDQAKPGVDPEQVFTSARATYSHADIAGSSIKADVYYGDSRQAFPKYYYPGAGPYPQSAIESEKVGVRTSVNTPLEVLADGANLTWGVDYLSDKTDSRYYDQSGEIPATSPAMDQDAYAGYAQLELPVAESAVLRAGLRHEDISVDVGTVPANGSSFPNLQGHRVESGTLDYSETLFNLGAVYFVSDSVDLFASYSEGFSIADVGRVIRDAGPYRTAPSDPILTFQAGSFESEAEKVENYEIGSRYSGERLGVSAAVFYSASNGGTTFDSNLNIQKNDEDIWGVETAADYSVTSATTLGGTLTWAEGIRDTADGGRKRLPGTRIAPLKVTGYLEDQTLSWWHNRLQLSHIGSRDQFEGSTAFGEGEVERYTIIDYVARFNAGSGEVTLSVRNLLNEDYYPAVSQSYYQIGSANSATSRIKGQGRTMGVGYSLNW</sequence>
<accession>A0A2A2FB00</accession>
<evidence type="ECO:0000256" key="1">
    <source>
        <dbReference type="ARBA" id="ARBA00004571"/>
    </source>
</evidence>
<dbReference type="AlphaFoldDB" id="A0A2A2FB00"/>
<dbReference type="Pfam" id="PF07715">
    <property type="entry name" value="Plug"/>
    <property type="match status" value="1"/>
</dbReference>
<dbReference type="EMBL" id="NSKD01000001">
    <property type="protein sequence ID" value="PAU81723.1"/>
    <property type="molecule type" value="Genomic_DNA"/>
</dbReference>
<dbReference type="Gene3D" id="2.40.170.20">
    <property type="entry name" value="TonB-dependent receptor, beta-barrel domain"/>
    <property type="match status" value="1"/>
</dbReference>
<feature type="region of interest" description="Disordered" evidence="10">
    <location>
        <begin position="220"/>
        <end position="239"/>
    </location>
</feature>
<keyword evidence="11" id="KW-0732">Signal</keyword>
<evidence type="ECO:0000256" key="4">
    <source>
        <dbReference type="ARBA" id="ARBA00022692"/>
    </source>
</evidence>
<feature type="signal peptide" evidence="11">
    <location>
        <begin position="1"/>
        <end position="31"/>
    </location>
</feature>
<dbReference type="InterPro" id="IPR037066">
    <property type="entry name" value="Plug_dom_sf"/>
</dbReference>
<dbReference type="InterPro" id="IPR000531">
    <property type="entry name" value="Beta-barrel_TonB"/>
</dbReference>
<keyword evidence="3 8" id="KW-1134">Transmembrane beta strand</keyword>
<evidence type="ECO:0000259" key="12">
    <source>
        <dbReference type="Pfam" id="PF00593"/>
    </source>
</evidence>
<dbReference type="GO" id="GO:0044718">
    <property type="term" value="P:siderophore transmembrane transport"/>
    <property type="evidence" value="ECO:0007669"/>
    <property type="project" value="TreeGrafter"/>
</dbReference>
<dbReference type="GO" id="GO:0009279">
    <property type="term" value="C:cell outer membrane"/>
    <property type="evidence" value="ECO:0007669"/>
    <property type="project" value="UniProtKB-SubCell"/>
</dbReference>
<feature type="domain" description="TonB-dependent receptor plug" evidence="13">
    <location>
        <begin position="53"/>
        <end position="157"/>
    </location>
</feature>